<dbReference type="PANTHER" id="PTHR13375:SF3">
    <property type="entry name" value="THO COMPLEX SUBUNIT 5 HOMOLOG"/>
    <property type="match status" value="1"/>
</dbReference>
<comment type="caution">
    <text evidence="5">The sequence shown here is derived from an EMBL/GenBank/DDBJ whole genome shotgun (WGS) entry which is preliminary data.</text>
</comment>
<keyword evidence="3" id="KW-0539">Nucleus</keyword>
<dbReference type="GO" id="GO:0000445">
    <property type="term" value="C:THO complex part of transcription export complex"/>
    <property type="evidence" value="ECO:0007669"/>
    <property type="project" value="TreeGrafter"/>
</dbReference>
<evidence type="ECO:0000256" key="4">
    <source>
        <dbReference type="SAM" id="MobiDB-lite"/>
    </source>
</evidence>
<feature type="compositionally biased region" description="Basic and acidic residues" evidence="4">
    <location>
        <begin position="336"/>
        <end position="346"/>
    </location>
</feature>
<feature type="region of interest" description="Disordered" evidence="4">
    <location>
        <begin position="323"/>
        <end position="346"/>
    </location>
</feature>
<name>A0AAW2EEA2_9HYME</name>
<feature type="compositionally biased region" description="Basic and acidic residues" evidence="4">
    <location>
        <begin position="1"/>
        <end position="11"/>
    </location>
</feature>
<proteinExistence type="inferred from homology"/>
<comment type="subcellular location">
    <subcellularLocation>
        <location evidence="1">Nucleus</location>
    </subcellularLocation>
</comment>
<dbReference type="InterPro" id="IPR019163">
    <property type="entry name" value="THO_Thoc5"/>
</dbReference>
<reference evidence="5 6" key="1">
    <citation type="submission" date="2023-03" db="EMBL/GenBank/DDBJ databases">
        <title>High recombination rates correlate with genetic variation in Cardiocondyla obscurior ants.</title>
        <authorList>
            <person name="Errbii M."/>
        </authorList>
    </citation>
    <scope>NUCLEOTIDE SEQUENCE [LARGE SCALE GENOMIC DNA]</scope>
    <source>
        <strain evidence="5">Alpha-2009</strain>
        <tissue evidence="5">Whole body</tissue>
    </source>
</reference>
<dbReference type="PANTHER" id="PTHR13375">
    <property type="entry name" value="FMS INTERACTING PROTEIN"/>
    <property type="match status" value="1"/>
</dbReference>
<feature type="region of interest" description="Disordered" evidence="4">
    <location>
        <begin position="1"/>
        <end position="23"/>
    </location>
</feature>
<evidence type="ECO:0000256" key="3">
    <source>
        <dbReference type="ARBA" id="ARBA00023242"/>
    </source>
</evidence>
<dbReference type="EMBL" id="JADYXP020000024">
    <property type="protein sequence ID" value="KAL0101537.1"/>
    <property type="molecule type" value="Genomic_DNA"/>
</dbReference>
<comment type="similarity">
    <text evidence="2">Belongs to the THOC5 family.</text>
</comment>
<evidence type="ECO:0000313" key="6">
    <source>
        <dbReference type="Proteomes" id="UP001430953"/>
    </source>
</evidence>
<protein>
    <recommendedName>
        <fullName evidence="7">THO complex subunit 5</fullName>
    </recommendedName>
</protein>
<organism evidence="5 6">
    <name type="scientific">Cardiocondyla obscurior</name>
    <dbReference type="NCBI Taxonomy" id="286306"/>
    <lineage>
        <taxon>Eukaryota</taxon>
        <taxon>Metazoa</taxon>
        <taxon>Ecdysozoa</taxon>
        <taxon>Arthropoda</taxon>
        <taxon>Hexapoda</taxon>
        <taxon>Insecta</taxon>
        <taxon>Pterygota</taxon>
        <taxon>Neoptera</taxon>
        <taxon>Endopterygota</taxon>
        <taxon>Hymenoptera</taxon>
        <taxon>Apocrita</taxon>
        <taxon>Aculeata</taxon>
        <taxon>Formicoidea</taxon>
        <taxon>Formicidae</taxon>
        <taxon>Myrmicinae</taxon>
        <taxon>Cardiocondyla</taxon>
    </lineage>
</organism>
<dbReference type="Pfam" id="PF09766">
    <property type="entry name" value="FmiP_Thoc5"/>
    <property type="match status" value="1"/>
</dbReference>
<dbReference type="GO" id="GO:0006406">
    <property type="term" value="P:mRNA export from nucleus"/>
    <property type="evidence" value="ECO:0007669"/>
    <property type="project" value="TreeGrafter"/>
</dbReference>
<accession>A0AAW2EEA2</accession>
<evidence type="ECO:0008006" key="7">
    <source>
        <dbReference type="Google" id="ProtNLM"/>
    </source>
</evidence>
<gene>
    <name evidence="5" type="ORF">PUN28_018987</name>
</gene>
<dbReference type="Proteomes" id="UP001430953">
    <property type="component" value="Unassembled WGS sequence"/>
</dbReference>
<evidence type="ECO:0000313" key="5">
    <source>
        <dbReference type="EMBL" id="KAL0101537.1"/>
    </source>
</evidence>
<keyword evidence="6" id="KW-1185">Reference proteome</keyword>
<evidence type="ECO:0000256" key="1">
    <source>
        <dbReference type="ARBA" id="ARBA00004123"/>
    </source>
</evidence>
<sequence>MGKENESENNAKKRRKSVNASSGTAALKEGDIYKTIISYEEKEAIERLSEDDSKCFLVTCDNIRAAMTKIAKLKSSGDSNVKDEIRELQIQTSLAFIELKKLNRMEKFRTESARDSLVAAKSSVDSKHLHLQNLLYEVMHLKKEVIKCLQFKSKDELIELVSEEEFYKQAPENISRPEITKNNPHQLRLARLEWELTQRKQLAALCDELTESKKAVASSIETKQTRLDNLAPQLRSILEASKPLQESLGLPLDKIRQEHQKASLLASPLYVLYAKASAYRDAYDSTLLVKVEGDEDEAKRANNHDALQESDSDPDNQSENIVEEIPVHKKRHHRLSREARQEEKRSKLLQRHPLHVKIVITLKSETRLTLHFYYMIHLKVITVESKLETEDLGGISAGDMLVSESVLRELYPRDLGLESPNPANQYQLSRHSLGSFPSLGLGIPYRWAQRMAGLHFVASDVSEQQQKLSAQELAQDCVESVLKEIKRRIKARLDLCMEIRQLESGNLPIFISTTDPVPQKISTSLHRFTTMTWKNYSNYIASPEFYQRGLVLSVDIFYEAVLRRGSSELIARIAIKPDYPKIAPVFNISINPSVPASADIIRDIEREVNVMWTKSPTLTAQIQRLRACFDIYLETESMAPKEKIFFYPVRGRTRARPYKYLSLGGGIFTHR</sequence>
<dbReference type="GO" id="GO:0003729">
    <property type="term" value="F:mRNA binding"/>
    <property type="evidence" value="ECO:0007669"/>
    <property type="project" value="TreeGrafter"/>
</dbReference>
<evidence type="ECO:0000256" key="2">
    <source>
        <dbReference type="ARBA" id="ARBA00008044"/>
    </source>
</evidence>
<dbReference type="AlphaFoldDB" id="A0AAW2EEA2"/>